<keyword evidence="3" id="KW-1185">Reference proteome</keyword>
<comment type="caution">
    <text evidence="2">The sequence shown here is derived from an EMBL/GenBank/DDBJ whole genome shotgun (WGS) entry which is preliminary data.</text>
</comment>
<gene>
    <name evidence="2" type="ORF">CKAN_01135800</name>
</gene>
<evidence type="ECO:0000313" key="2">
    <source>
        <dbReference type="EMBL" id="RWR82630.1"/>
    </source>
</evidence>
<feature type="signal peptide" evidence="1">
    <location>
        <begin position="1"/>
        <end position="15"/>
    </location>
</feature>
<sequence>MKSWIAFYLLTTAMAFQFPSQTPTDGPPNSIPLHKDGLINAKQQHTRKLSPSISEVEERAQRNKVVGGMMERHDNQRLAGSEFDGDDEGLIYNVDYHGVTTHPTPYPKHPKP</sequence>
<organism evidence="2 3">
    <name type="scientific">Cinnamomum micranthum f. kanehirae</name>
    <dbReference type="NCBI Taxonomy" id="337451"/>
    <lineage>
        <taxon>Eukaryota</taxon>
        <taxon>Viridiplantae</taxon>
        <taxon>Streptophyta</taxon>
        <taxon>Embryophyta</taxon>
        <taxon>Tracheophyta</taxon>
        <taxon>Spermatophyta</taxon>
        <taxon>Magnoliopsida</taxon>
        <taxon>Magnoliidae</taxon>
        <taxon>Laurales</taxon>
        <taxon>Lauraceae</taxon>
        <taxon>Cinnamomum</taxon>
    </lineage>
</organism>
<reference evidence="2 3" key="1">
    <citation type="journal article" date="2019" name="Nat. Plants">
        <title>Stout camphor tree genome fills gaps in understanding of flowering plant genome evolution.</title>
        <authorList>
            <person name="Chaw S.M."/>
            <person name="Liu Y.C."/>
            <person name="Wu Y.W."/>
            <person name="Wang H.Y."/>
            <person name="Lin C.I."/>
            <person name="Wu C.S."/>
            <person name="Ke H.M."/>
            <person name="Chang L.Y."/>
            <person name="Hsu C.Y."/>
            <person name="Yang H.T."/>
            <person name="Sudianto E."/>
            <person name="Hsu M.H."/>
            <person name="Wu K.P."/>
            <person name="Wang L.N."/>
            <person name="Leebens-Mack J.H."/>
            <person name="Tsai I.J."/>
        </authorList>
    </citation>
    <scope>NUCLEOTIDE SEQUENCE [LARGE SCALE GENOMIC DNA]</scope>
    <source>
        <strain evidence="3">cv. Chaw 1501</strain>
        <tissue evidence="2">Young leaves</tissue>
    </source>
</reference>
<feature type="chain" id="PRO_5019464540" evidence="1">
    <location>
        <begin position="16"/>
        <end position="112"/>
    </location>
</feature>
<evidence type="ECO:0000313" key="3">
    <source>
        <dbReference type="Proteomes" id="UP000283530"/>
    </source>
</evidence>
<keyword evidence="1" id="KW-0732">Signal</keyword>
<name>A0A443NVQ5_9MAGN</name>
<evidence type="ECO:0000256" key="1">
    <source>
        <dbReference type="SAM" id="SignalP"/>
    </source>
</evidence>
<accession>A0A443NVQ5</accession>
<proteinExistence type="predicted"/>
<dbReference type="AlphaFoldDB" id="A0A443NVQ5"/>
<dbReference type="EMBL" id="QPKB01000004">
    <property type="protein sequence ID" value="RWR82630.1"/>
    <property type="molecule type" value="Genomic_DNA"/>
</dbReference>
<protein>
    <submittedName>
        <fullName evidence="2">Uncharacterized protein</fullName>
    </submittedName>
</protein>
<dbReference type="Proteomes" id="UP000283530">
    <property type="component" value="Unassembled WGS sequence"/>
</dbReference>
<dbReference type="OrthoDB" id="1894745at2759"/>